<dbReference type="GO" id="GO:0046872">
    <property type="term" value="F:metal ion binding"/>
    <property type="evidence" value="ECO:0007669"/>
    <property type="project" value="UniProtKB-KW"/>
</dbReference>
<keyword evidence="11" id="KW-0594">Phospholipid biosynthesis</keyword>
<evidence type="ECO:0000313" key="14">
    <source>
        <dbReference type="EMBL" id="TCO81897.1"/>
    </source>
</evidence>
<dbReference type="GO" id="GO:0008654">
    <property type="term" value="P:phospholipid biosynthetic process"/>
    <property type="evidence" value="ECO:0007669"/>
    <property type="project" value="UniProtKB-KW"/>
</dbReference>
<dbReference type="AlphaFoldDB" id="A0A4R2LQP2"/>
<dbReference type="GO" id="GO:0005524">
    <property type="term" value="F:ATP binding"/>
    <property type="evidence" value="ECO:0007669"/>
    <property type="project" value="UniProtKB-KW"/>
</dbReference>
<organism evidence="14 15">
    <name type="scientific">Frisingicoccus caecimuris</name>
    <dbReference type="NCBI Taxonomy" id="1796636"/>
    <lineage>
        <taxon>Bacteria</taxon>
        <taxon>Bacillati</taxon>
        <taxon>Bacillota</taxon>
        <taxon>Clostridia</taxon>
        <taxon>Lachnospirales</taxon>
        <taxon>Lachnospiraceae</taxon>
        <taxon>Frisingicoccus</taxon>
    </lineage>
</organism>
<dbReference type="EMBL" id="SLXA01000020">
    <property type="protein sequence ID" value="TCO81897.1"/>
    <property type="molecule type" value="Genomic_DNA"/>
</dbReference>
<dbReference type="RefSeq" id="WP_132094246.1">
    <property type="nucleotide sequence ID" value="NZ_JANKAQ010000019.1"/>
</dbReference>
<dbReference type="PANTHER" id="PTHR12358:SF106">
    <property type="entry name" value="LIPID KINASE YEGS"/>
    <property type="match status" value="1"/>
</dbReference>
<dbReference type="PANTHER" id="PTHR12358">
    <property type="entry name" value="SPHINGOSINE KINASE"/>
    <property type="match status" value="1"/>
</dbReference>
<keyword evidence="7 14" id="KW-0418">Kinase</keyword>
<feature type="domain" description="DAGKc" evidence="13">
    <location>
        <begin position="1"/>
        <end position="131"/>
    </location>
</feature>
<name>A0A4R2LQP2_9FIRM</name>
<dbReference type="SMART" id="SM00046">
    <property type="entry name" value="DAGKc"/>
    <property type="match status" value="1"/>
</dbReference>
<comment type="cofactor">
    <cofactor evidence="1">
        <name>Mg(2+)</name>
        <dbReference type="ChEBI" id="CHEBI:18420"/>
    </cofactor>
</comment>
<keyword evidence="8" id="KW-0067">ATP-binding</keyword>
<dbReference type="OrthoDB" id="142078at2"/>
<dbReference type="GO" id="GO:0004143">
    <property type="term" value="F:ATP-dependent diacylglycerol kinase activity"/>
    <property type="evidence" value="ECO:0007669"/>
    <property type="project" value="TreeGrafter"/>
</dbReference>
<evidence type="ECO:0000256" key="4">
    <source>
        <dbReference type="ARBA" id="ARBA00022679"/>
    </source>
</evidence>
<keyword evidence="12" id="KW-1208">Phospholipid metabolism</keyword>
<proteinExistence type="inferred from homology"/>
<dbReference type="Pfam" id="PF19279">
    <property type="entry name" value="YegS_C"/>
    <property type="match status" value="1"/>
</dbReference>
<dbReference type="Proteomes" id="UP000295711">
    <property type="component" value="Unassembled WGS sequence"/>
</dbReference>
<dbReference type="InterPro" id="IPR005218">
    <property type="entry name" value="Diacylglycerol/lipid_kinase"/>
</dbReference>
<keyword evidence="10" id="KW-0443">Lipid metabolism</keyword>
<keyword evidence="15" id="KW-1185">Reference proteome</keyword>
<keyword evidence="4" id="KW-0808">Transferase</keyword>
<sequence>MKKRMLFIVNPCSGTVKIKDSLLDICQIFCEAGYDLTLNVTKYISDAIKEALSQASHYDLVVCSGGDGTFNGMVSTLVSLEEHPSIGYIPSGSTNDFARSIGLNGSSIDIARQIMTGSPRKLDIGAFNQLYFSYVASFGAFTEASYNTPQSLKNRLGHLAYILEGVKDLSTIEPCRMKIVHGDEVMEGNYIWGAVCNSTSIGGMIRLNKELVDFNDGLFEVMLIKMPKTLIDLTKIVVSINTQSYDPDVITFFQASALDVYPETEIPWTLDGEYAPGSKEIHIENIHDSLQIII</sequence>
<evidence type="ECO:0000256" key="6">
    <source>
        <dbReference type="ARBA" id="ARBA00022741"/>
    </source>
</evidence>
<dbReference type="InterPro" id="IPR045540">
    <property type="entry name" value="YegS/DAGK_C"/>
</dbReference>
<keyword evidence="6" id="KW-0547">Nucleotide-binding</keyword>
<reference evidence="14 15" key="1">
    <citation type="submission" date="2019-03" db="EMBL/GenBank/DDBJ databases">
        <title>Genomic Encyclopedia of Type Strains, Phase IV (KMG-IV): sequencing the most valuable type-strain genomes for metagenomic binning, comparative biology and taxonomic classification.</title>
        <authorList>
            <person name="Goeker M."/>
        </authorList>
    </citation>
    <scope>NUCLEOTIDE SEQUENCE [LARGE SCALE GENOMIC DNA]</scope>
    <source>
        <strain evidence="14 15">DSM 28559</strain>
    </source>
</reference>
<keyword evidence="5" id="KW-0479">Metal-binding</keyword>
<dbReference type="GO" id="GO:0005886">
    <property type="term" value="C:plasma membrane"/>
    <property type="evidence" value="ECO:0007669"/>
    <property type="project" value="TreeGrafter"/>
</dbReference>
<dbReference type="InterPro" id="IPR016064">
    <property type="entry name" value="NAD/diacylglycerol_kinase_sf"/>
</dbReference>
<gene>
    <name evidence="14" type="ORF">EV212_12026</name>
</gene>
<evidence type="ECO:0000256" key="2">
    <source>
        <dbReference type="ARBA" id="ARBA00005983"/>
    </source>
</evidence>
<evidence type="ECO:0000256" key="8">
    <source>
        <dbReference type="ARBA" id="ARBA00022840"/>
    </source>
</evidence>
<dbReference type="Gene3D" id="3.40.50.10330">
    <property type="entry name" value="Probable inorganic polyphosphate/atp-NAD kinase, domain 1"/>
    <property type="match status" value="1"/>
</dbReference>
<protein>
    <submittedName>
        <fullName evidence="14">YegS/Rv2252/BmrU family lipid kinase</fullName>
    </submittedName>
</protein>
<evidence type="ECO:0000313" key="15">
    <source>
        <dbReference type="Proteomes" id="UP000295711"/>
    </source>
</evidence>
<dbReference type="InterPro" id="IPR017438">
    <property type="entry name" value="ATP-NAD_kinase_N"/>
</dbReference>
<evidence type="ECO:0000256" key="11">
    <source>
        <dbReference type="ARBA" id="ARBA00023209"/>
    </source>
</evidence>
<dbReference type="Pfam" id="PF00781">
    <property type="entry name" value="DAGK_cat"/>
    <property type="match status" value="1"/>
</dbReference>
<keyword evidence="3" id="KW-0444">Lipid biosynthesis</keyword>
<accession>A0A4R2LQP2</accession>
<evidence type="ECO:0000256" key="10">
    <source>
        <dbReference type="ARBA" id="ARBA00023098"/>
    </source>
</evidence>
<evidence type="ECO:0000256" key="9">
    <source>
        <dbReference type="ARBA" id="ARBA00022842"/>
    </source>
</evidence>
<evidence type="ECO:0000256" key="3">
    <source>
        <dbReference type="ARBA" id="ARBA00022516"/>
    </source>
</evidence>
<dbReference type="SUPFAM" id="SSF111331">
    <property type="entry name" value="NAD kinase/diacylglycerol kinase-like"/>
    <property type="match status" value="1"/>
</dbReference>
<comment type="caution">
    <text evidence="14">The sequence shown here is derived from an EMBL/GenBank/DDBJ whole genome shotgun (WGS) entry which is preliminary data.</text>
</comment>
<evidence type="ECO:0000259" key="13">
    <source>
        <dbReference type="PROSITE" id="PS50146"/>
    </source>
</evidence>
<dbReference type="Gene3D" id="2.60.200.40">
    <property type="match status" value="1"/>
</dbReference>
<dbReference type="PROSITE" id="PS50146">
    <property type="entry name" value="DAGK"/>
    <property type="match status" value="1"/>
</dbReference>
<evidence type="ECO:0000256" key="1">
    <source>
        <dbReference type="ARBA" id="ARBA00001946"/>
    </source>
</evidence>
<keyword evidence="9" id="KW-0460">Magnesium</keyword>
<dbReference type="InterPro" id="IPR001206">
    <property type="entry name" value="Diacylglycerol_kinase_cat_dom"/>
</dbReference>
<comment type="similarity">
    <text evidence="2">Belongs to the diacylglycerol/lipid kinase family.</text>
</comment>
<evidence type="ECO:0000256" key="7">
    <source>
        <dbReference type="ARBA" id="ARBA00022777"/>
    </source>
</evidence>
<dbReference type="NCBIfam" id="TIGR00147">
    <property type="entry name" value="YegS/Rv2252/BmrU family lipid kinase"/>
    <property type="match status" value="1"/>
</dbReference>
<evidence type="ECO:0000256" key="12">
    <source>
        <dbReference type="ARBA" id="ARBA00023264"/>
    </source>
</evidence>
<evidence type="ECO:0000256" key="5">
    <source>
        <dbReference type="ARBA" id="ARBA00022723"/>
    </source>
</evidence>
<dbReference type="InterPro" id="IPR050187">
    <property type="entry name" value="Lipid_Phosphate_FormReg"/>
</dbReference>